<sequence length="101" mass="10900">MKYYVCKLTGPRPTFPQDMTPQEAAIMQAHVAYCGELLQAGKALIFGPVADPAGVWGLGLLQLSDEADPQEIVANDPVSKANAGFTYQVMPMLRAATRENC</sequence>
<dbReference type="InterPro" id="IPR011008">
    <property type="entry name" value="Dimeric_a/b-barrel"/>
</dbReference>
<evidence type="ECO:0000313" key="4">
    <source>
        <dbReference type="Proteomes" id="UP000198992"/>
    </source>
</evidence>
<dbReference type="RefSeq" id="WP_092114662.1">
    <property type="nucleotide sequence ID" value="NZ_FNTH01000001.1"/>
</dbReference>
<organism evidence="3 4">
    <name type="scientific">Bradyrhizobium erythrophlei</name>
    <dbReference type="NCBI Taxonomy" id="1437360"/>
    <lineage>
        <taxon>Bacteria</taxon>
        <taxon>Pseudomonadati</taxon>
        <taxon>Pseudomonadota</taxon>
        <taxon>Alphaproteobacteria</taxon>
        <taxon>Hyphomicrobiales</taxon>
        <taxon>Nitrobacteraceae</taxon>
        <taxon>Bradyrhizobium</taxon>
    </lineage>
</organism>
<dbReference type="Proteomes" id="UP000198992">
    <property type="component" value="Unassembled WGS sequence"/>
</dbReference>
<evidence type="ECO:0000259" key="2">
    <source>
        <dbReference type="Pfam" id="PF03795"/>
    </source>
</evidence>
<dbReference type="OrthoDB" id="6928805at2"/>
<evidence type="ECO:0000256" key="1">
    <source>
        <dbReference type="ARBA" id="ARBA00007689"/>
    </source>
</evidence>
<evidence type="ECO:0000313" key="3">
    <source>
        <dbReference type="EMBL" id="SEC14332.1"/>
    </source>
</evidence>
<dbReference type="InterPro" id="IPR005545">
    <property type="entry name" value="YCII"/>
</dbReference>
<reference evidence="3 4" key="1">
    <citation type="submission" date="2016-10" db="EMBL/GenBank/DDBJ databases">
        <authorList>
            <person name="de Groot N.N."/>
        </authorList>
    </citation>
    <scope>NUCLEOTIDE SEQUENCE [LARGE SCALE GENOMIC DNA]</scope>
    <source>
        <strain evidence="3 4">MT12</strain>
    </source>
</reference>
<accession>A0A1H4Q4G5</accession>
<dbReference type="AlphaFoldDB" id="A0A1H4Q4G5"/>
<protein>
    <submittedName>
        <fullName evidence="3">Uncharacterized conserved protein YciI, contains a putative active-site phosphohistidine</fullName>
    </submittedName>
</protein>
<feature type="domain" description="YCII-related" evidence="2">
    <location>
        <begin position="20"/>
        <end position="92"/>
    </location>
</feature>
<proteinExistence type="inferred from homology"/>
<gene>
    <name evidence="3" type="ORF">SAMN05444164_1133</name>
</gene>
<name>A0A1H4Q4G5_9BRAD</name>
<dbReference type="Pfam" id="PF03795">
    <property type="entry name" value="YCII"/>
    <property type="match status" value="1"/>
</dbReference>
<comment type="similarity">
    <text evidence="1">Belongs to the YciI family.</text>
</comment>
<dbReference type="SUPFAM" id="SSF54909">
    <property type="entry name" value="Dimeric alpha+beta barrel"/>
    <property type="match status" value="1"/>
</dbReference>
<dbReference type="EMBL" id="FNTH01000001">
    <property type="protein sequence ID" value="SEC14332.1"/>
    <property type="molecule type" value="Genomic_DNA"/>
</dbReference>